<reference evidence="1" key="1">
    <citation type="submission" date="2021-02" db="EMBL/GenBank/DDBJ databases">
        <authorList>
            <person name="Nowell W R."/>
        </authorList>
    </citation>
    <scope>NUCLEOTIDE SEQUENCE</scope>
</reference>
<proteinExistence type="predicted"/>
<protein>
    <submittedName>
        <fullName evidence="1">Uncharacterized protein</fullName>
    </submittedName>
</protein>
<dbReference type="Proteomes" id="UP000663836">
    <property type="component" value="Unassembled WGS sequence"/>
</dbReference>
<name>A0A819RM66_9BILA</name>
<evidence type="ECO:0000313" key="1">
    <source>
        <dbReference type="EMBL" id="CAF4049809.1"/>
    </source>
</evidence>
<dbReference type="AlphaFoldDB" id="A0A819RM66"/>
<comment type="caution">
    <text evidence="1">The sequence shown here is derived from an EMBL/GenBank/DDBJ whole genome shotgun (WGS) entry which is preliminary data.</text>
</comment>
<evidence type="ECO:0000313" key="2">
    <source>
        <dbReference type="Proteomes" id="UP000663836"/>
    </source>
</evidence>
<organism evidence="1 2">
    <name type="scientific">Rotaria sordida</name>
    <dbReference type="NCBI Taxonomy" id="392033"/>
    <lineage>
        <taxon>Eukaryota</taxon>
        <taxon>Metazoa</taxon>
        <taxon>Spiralia</taxon>
        <taxon>Gnathifera</taxon>
        <taxon>Rotifera</taxon>
        <taxon>Eurotatoria</taxon>
        <taxon>Bdelloidea</taxon>
        <taxon>Philodinida</taxon>
        <taxon>Philodinidae</taxon>
        <taxon>Rotaria</taxon>
    </lineage>
</organism>
<dbReference type="EMBL" id="CAJOBD010006047">
    <property type="protein sequence ID" value="CAF4049809.1"/>
    <property type="molecule type" value="Genomic_DNA"/>
</dbReference>
<gene>
    <name evidence="1" type="ORF">JBS370_LOCUS28975</name>
</gene>
<accession>A0A819RM66</accession>
<feature type="non-terminal residue" evidence="1">
    <location>
        <position position="19"/>
    </location>
</feature>
<sequence length="19" mass="2254">MENNGRFSIIYPLLATWDI</sequence>